<dbReference type="EMBL" id="JABMIG020000125">
    <property type="protein sequence ID" value="KAL3790583.1"/>
    <property type="molecule type" value="Genomic_DNA"/>
</dbReference>
<keyword evidence="2" id="KW-0964">Secreted</keyword>
<feature type="region of interest" description="Disordered" evidence="4">
    <location>
        <begin position="902"/>
        <end position="964"/>
    </location>
</feature>
<comment type="caution">
    <text evidence="7">The sequence shown here is derived from an EMBL/GenBank/DDBJ whole genome shotgun (WGS) entry which is preliminary data.</text>
</comment>
<keyword evidence="5" id="KW-0812">Transmembrane</keyword>
<feature type="domain" description="Carbohydrate-binding module family 96" evidence="6">
    <location>
        <begin position="969"/>
        <end position="1160"/>
    </location>
</feature>
<gene>
    <name evidence="7" type="ORF">HJC23_008789</name>
</gene>
<evidence type="ECO:0000256" key="5">
    <source>
        <dbReference type="SAM" id="Phobius"/>
    </source>
</evidence>
<dbReference type="GO" id="GO:0005576">
    <property type="term" value="C:extracellular region"/>
    <property type="evidence" value="ECO:0007669"/>
    <property type="project" value="UniProtKB-SubCell"/>
</dbReference>
<feature type="region of interest" description="Disordered" evidence="4">
    <location>
        <begin position="413"/>
        <end position="439"/>
    </location>
</feature>
<feature type="compositionally biased region" description="Polar residues" evidence="4">
    <location>
        <begin position="947"/>
        <end position="964"/>
    </location>
</feature>
<dbReference type="NCBIfam" id="NF033679">
    <property type="entry name" value="DNRLRE_dom"/>
    <property type="match status" value="1"/>
</dbReference>
<feature type="compositionally biased region" description="Polar residues" evidence="4">
    <location>
        <begin position="319"/>
        <end position="329"/>
    </location>
</feature>
<evidence type="ECO:0000313" key="7">
    <source>
        <dbReference type="EMBL" id="KAL3790583.1"/>
    </source>
</evidence>
<proteinExistence type="predicted"/>
<feature type="region of interest" description="Disordered" evidence="4">
    <location>
        <begin position="806"/>
        <end position="887"/>
    </location>
</feature>
<feature type="transmembrane region" description="Helical" evidence="5">
    <location>
        <begin position="779"/>
        <end position="801"/>
    </location>
</feature>
<evidence type="ECO:0000259" key="6">
    <source>
        <dbReference type="Pfam" id="PF24517"/>
    </source>
</evidence>
<evidence type="ECO:0000256" key="3">
    <source>
        <dbReference type="ARBA" id="ARBA00022729"/>
    </source>
</evidence>
<evidence type="ECO:0000256" key="4">
    <source>
        <dbReference type="SAM" id="MobiDB-lite"/>
    </source>
</evidence>
<keyword evidence="8" id="KW-1185">Reference proteome</keyword>
<evidence type="ECO:0000256" key="2">
    <source>
        <dbReference type="ARBA" id="ARBA00022525"/>
    </source>
</evidence>
<dbReference type="Pfam" id="PF24517">
    <property type="entry name" value="CBM96"/>
    <property type="match status" value="1"/>
</dbReference>
<accession>A0ABD3PQZ9</accession>
<dbReference type="Proteomes" id="UP001516023">
    <property type="component" value="Unassembled WGS sequence"/>
</dbReference>
<sequence>MGMDGELTDTKPAVTDSNEEGDGASNYDANERLAVPYGFPHSRVMHYQSKLEANSICASKSTDEMTEREIANASDHVVDYEFNMPASAISPTAQTATAPKSCYNYFAQADFENSCNSLSDYPTDEQTSNTLNTLNSFHRNMFGVDEAPWKGSPTAHVEAAKQPVGHNSLVQNGNTNGAVVHNTEMLVSSNRNIPLNRRDFDPQPKKNTLMDRLHILQMAKKRMAVASHRKVPNEKQHPAVAEDAHNTACEKQDSGHKMQYATKSAAADGSAAFGQDTSDASPKFSRTDVIHDNELTAKIQESEASPNVLAATMKKSSSEEAYQTSTTLRSGYDGHSKDSKNVQFNDPTKLKGTATWNEVRADKSPPVTLPNHQDLGSNHDADEDSFLEDAIIENAAPLPDPTTTDSAVSNCNVAAASDNPNHNTHQLDPYHSPYPQDYSDESLPNYNIHASSLSLSTMTPTNQHGGLRNVFANVGGDMSIYSPSCRTLINPANSSFETSASPLTVVASGGRPRILDSREPSVASTVVDEMILNESYVAVRNLGAAHPAKEQQDDGLHHVPVIQPAAITPVRNNANSNQSIDSYSYNQAFLNSDNITSNPEIRSLTTTTPDPTNLHEEYSFCPSSKHSSAFSTLTDEYLHYYDVPRRTGITAVPEEKESEIAAVVRSEEKSPELRKNSSGPVDVNASAIVTMENETSFRYESSSLARPPPPLPQHGSGTFMYGYGNSEHLSSIIQYPSADVGSRRGEGEGYVDEEAAMRYASLRRSGRGFFSSPPCMIRLLVLSAMLLLMVSVASVTFGIILQKDNDNGNTGSLVGRPYSAQGGDGSTSTGSGNEISGSDATGFVPAVPGSFTSPTFSPTAETTIFPTSSTPSKPLPVSQAPSPASTLEHHMQAIDEPVYFSSLEPTSDFDTSAPSNKPTPSPIAPSSSPTIRTMSPTPFPSPAIARETTSPSISDLPSRTDSQIQTRTIKIQASRDTYIKENSINWNYGSSDFLRVDEEPRSIAVIAFDIDPIDDLLQSSKRNYDVVKESQSQTNRSTQTTQTMKIIDAKLRLYAVEESWTGGTVYALSDATQWKESELTWDNARDKVNASGEVLIGSIEEAIDEGVWYEVSVTSAFDCCVETVGTIYLNMLIRSNATDGVTYASKEYESGMFAPELILTFSTETESSKSPSSDLVLNEYTPTNLPTKGVKTVAPTLKSESTFPTYFPTISTNFVPWGCTNVADSHFYSSLGPFREMHLFKRYFPRKRSYVRGGDNRGYNFGSSDALQLPRSSEELNTTKVVIGFDSELLSFNGSASK</sequence>
<reference evidence="7 8" key="1">
    <citation type="journal article" date="2020" name="G3 (Bethesda)">
        <title>Improved Reference Genome for Cyclotella cryptica CCMP332, a Model for Cell Wall Morphogenesis, Salinity Adaptation, and Lipid Production in Diatoms (Bacillariophyta).</title>
        <authorList>
            <person name="Roberts W.R."/>
            <person name="Downey K.M."/>
            <person name="Ruck E.C."/>
            <person name="Traller J.C."/>
            <person name="Alverson A.J."/>
        </authorList>
    </citation>
    <scope>NUCLEOTIDE SEQUENCE [LARGE SCALE GENOMIC DNA]</scope>
    <source>
        <strain evidence="7 8">CCMP332</strain>
    </source>
</reference>
<name>A0ABD3PQZ9_9STRA</name>
<organism evidence="7 8">
    <name type="scientific">Cyclotella cryptica</name>
    <dbReference type="NCBI Taxonomy" id="29204"/>
    <lineage>
        <taxon>Eukaryota</taxon>
        <taxon>Sar</taxon>
        <taxon>Stramenopiles</taxon>
        <taxon>Ochrophyta</taxon>
        <taxon>Bacillariophyta</taxon>
        <taxon>Coscinodiscophyceae</taxon>
        <taxon>Thalassiosirophycidae</taxon>
        <taxon>Stephanodiscales</taxon>
        <taxon>Stephanodiscaceae</taxon>
        <taxon>Cyclotella</taxon>
    </lineage>
</organism>
<keyword evidence="5" id="KW-1133">Transmembrane helix</keyword>
<keyword evidence="5" id="KW-0472">Membrane</keyword>
<comment type="subcellular location">
    <subcellularLocation>
        <location evidence="1">Secreted</location>
    </subcellularLocation>
</comment>
<keyword evidence="3" id="KW-0732">Signal</keyword>
<dbReference type="InterPro" id="IPR055372">
    <property type="entry name" value="CBM96"/>
</dbReference>
<evidence type="ECO:0000256" key="1">
    <source>
        <dbReference type="ARBA" id="ARBA00004613"/>
    </source>
</evidence>
<evidence type="ECO:0000313" key="8">
    <source>
        <dbReference type="Proteomes" id="UP001516023"/>
    </source>
</evidence>
<feature type="region of interest" description="Disordered" evidence="4">
    <location>
        <begin position="1"/>
        <end position="29"/>
    </location>
</feature>
<protein>
    <recommendedName>
        <fullName evidence="6">Carbohydrate-binding module family 96 domain-containing protein</fullName>
    </recommendedName>
</protein>
<feature type="compositionally biased region" description="Polar residues" evidence="4">
    <location>
        <begin position="903"/>
        <end position="916"/>
    </location>
</feature>
<feature type="region of interest" description="Disordered" evidence="4">
    <location>
        <begin position="309"/>
        <end position="381"/>
    </location>
</feature>
<feature type="compositionally biased region" description="Polar residues" evidence="4">
    <location>
        <begin position="850"/>
        <end position="872"/>
    </location>
</feature>